<keyword evidence="2" id="KW-1185">Reference proteome</keyword>
<gene>
    <name evidence="1" type="ORF">PXEA_LOCUS36177</name>
</gene>
<dbReference type="AlphaFoldDB" id="A0A448XQZ4"/>
<proteinExistence type="predicted"/>
<organism evidence="1 2">
    <name type="scientific">Protopolystoma xenopodis</name>
    <dbReference type="NCBI Taxonomy" id="117903"/>
    <lineage>
        <taxon>Eukaryota</taxon>
        <taxon>Metazoa</taxon>
        <taxon>Spiralia</taxon>
        <taxon>Lophotrochozoa</taxon>
        <taxon>Platyhelminthes</taxon>
        <taxon>Monogenea</taxon>
        <taxon>Polyopisthocotylea</taxon>
        <taxon>Polystomatidea</taxon>
        <taxon>Polystomatidae</taxon>
        <taxon>Protopolystoma</taxon>
    </lineage>
</organism>
<feature type="non-terminal residue" evidence="1">
    <location>
        <position position="118"/>
    </location>
</feature>
<sequence length="118" mass="13232">MYCLQDVEERICHRLDNLPPEPTAEQISGNRRGLSSITRGHPALPQDLACLSEVVAGLTARSTRLLPQYAGNQSQQLKARHDRVLAVWQHLKAVAEARRKVLQEAGRLNQFLLSARDL</sequence>
<dbReference type="OrthoDB" id="10527606at2759"/>
<dbReference type="Proteomes" id="UP000784294">
    <property type="component" value="Unassembled WGS sequence"/>
</dbReference>
<comment type="caution">
    <text evidence="1">The sequence shown here is derived from an EMBL/GenBank/DDBJ whole genome shotgun (WGS) entry which is preliminary data.</text>
</comment>
<evidence type="ECO:0000313" key="2">
    <source>
        <dbReference type="Proteomes" id="UP000784294"/>
    </source>
</evidence>
<dbReference type="SUPFAM" id="SSF46966">
    <property type="entry name" value="Spectrin repeat"/>
    <property type="match status" value="1"/>
</dbReference>
<dbReference type="EMBL" id="CAAALY010276269">
    <property type="protein sequence ID" value="VEL42737.1"/>
    <property type="molecule type" value="Genomic_DNA"/>
</dbReference>
<reference evidence="1" key="1">
    <citation type="submission" date="2018-11" db="EMBL/GenBank/DDBJ databases">
        <authorList>
            <consortium name="Pathogen Informatics"/>
        </authorList>
    </citation>
    <scope>NUCLEOTIDE SEQUENCE</scope>
</reference>
<evidence type="ECO:0000313" key="1">
    <source>
        <dbReference type="EMBL" id="VEL42737.1"/>
    </source>
</evidence>
<accession>A0A448XQZ4</accession>
<name>A0A448XQZ4_9PLAT</name>
<dbReference type="Gene3D" id="1.20.58.60">
    <property type="match status" value="1"/>
</dbReference>
<protein>
    <submittedName>
        <fullName evidence="1">Uncharacterized protein</fullName>
    </submittedName>
</protein>